<dbReference type="PANTHER" id="PTHR12231:SF253">
    <property type="entry name" value="DPR-INTERACTING PROTEIN ETA, ISOFORM B-RELATED"/>
    <property type="match status" value="1"/>
</dbReference>
<keyword evidence="1" id="KW-0732">Signal</keyword>
<reference evidence="7" key="3">
    <citation type="submission" date="2015-06" db="UniProtKB">
        <authorList>
            <consortium name="EnsemblMetazoa"/>
        </authorList>
    </citation>
    <scope>IDENTIFICATION</scope>
</reference>
<evidence type="ECO:0000259" key="5">
    <source>
        <dbReference type="PROSITE" id="PS50835"/>
    </source>
</evidence>
<evidence type="ECO:0000313" key="8">
    <source>
        <dbReference type="Proteomes" id="UP000014760"/>
    </source>
</evidence>
<gene>
    <name evidence="6" type="ORF">CAPTEDRAFT_218749</name>
</gene>
<dbReference type="STRING" id="283909.R7U139"/>
<dbReference type="InterPro" id="IPR003598">
    <property type="entry name" value="Ig_sub2"/>
</dbReference>
<dbReference type="Pfam" id="PF07679">
    <property type="entry name" value="I-set"/>
    <property type="match status" value="1"/>
</dbReference>
<dbReference type="HOGENOM" id="CLU_2429166_0_0_1"/>
<dbReference type="EMBL" id="KB306576">
    <property type="protein sequence ID" value="ELT99714.1"/>
    <property type="molecule type" value="Genomic_DNA"/>
</dbReference>
<evidence type="ECO:0000256" key="4">
    <source>
        <dbReference type="ARBA" id="ARBA00023319"/>
    </source>
</evidence>
<name>R7U139_CAPTE</name>
<dbReference type="Gene3D" id="2.60.40.10">
    <property type="entry name" value="Immunoglobulins"/>
    <property type="match status" value="1"/>
</dbReference>
<dbReference type="OrthoDB" id="6138780at2759"/>
<evidence type="ECO:0000256" key="2">
    <source>
        <dbReference type="ARBA" id="ARBA00022737"/>
    </source>
</evidence>
<keyword evidence="8" id="KW-1185">Reference proteome</keyword>
<feature type="domain" description="Ig-like" evidence="5">
    <location>
        <begin position="1"/>
        <end position="81"/>
    </location>
</feature>
<dbReference type="InterPro" id="IPR013098">
    <property type="entry name" value="Ig_I-set"/>
</dbReference>
<dbReference type="PROSITE" id="PS50835">
    <property type="entry name" value="IG_LIKE"/>
    <property type="match status" value="1"/>
</dbReference>
<evidence type="ECO:0000256" key="1">
    <source>
        <dbReference type="ARBA" id="ARBA00022729"/>
    </source>
</evidence>
<keyword evidence="3" id="KW-1015">Disulfide bond</keyword>
<reference evidence="8" key="1">
    <citation type="submission" date="2012-12" db="EMBL/GenBank/DDBJ databases">
        <authorList>
            <person name="Hellsten U."/>
            <person name="Grimwood J."/>
            <person name="Chapman J.A."/>
            <person name="Shapiro H."/>
            <person name="Aerts A."/>
            <person name="Otillar R.P."/>
            <person name="Terry A.Y."/>
            <person name="Boore J.L."/>
            <person name="Simakov O."/>
            <person name="Marletaz F."/>
            <person name="Cho S.-J."/>
            <person name="Edsinger-Gonzales E."/>
            <person name="Havlak P."/>
            <person name="Kuo D.-H."/>
            <person name="Larsson T."/>
            <person name="Lv J."/>
            <person name="Arendt D."/>
            <person name="Savage R."/>
            <person name="Osoegawa K."/>
            <person name="de Jong P."/>
            <person name="Lindberg D.R."/>
            <person name="Seaver E.C."/>
            <person name="Weisblat D.A."/>
            <person name="Putnam N.H."/>
            <person name="Grigoriev I.V."/>
            <person name="Rokhsar D.S."/>
        </authorList>
    </citation>
    <scope>NUCLEOTIDE SEQUENCE</scope>
    <source>
        <strain evidence="8">I ESC-2004</strain>
    </source>
</reference>
<protein>
    <recommendedName>
        <fullName evidence="5">Ig-like domain-containing protein</fullName>
    </recommendedName>
</protein>
<dbReference type="PANTHER" id="PTHR12231">
    <property type="entry name" value="CTX-RELATED TYPE I TRANSMEMBRANE PROTEIN"/>
    <property type="match status" value="1"/>
</dbReference>
<proteinExistence type="predicted"/>
<dbReference type="SUPFAM" id="SSF48726">
    <property type="entry name" value="Immunoglobulin"/>
    <property type="match status" value="1"/>
</dbReference>
<dbReference type="InterPro" id="IPR036179">
    <property type="entry name" value="Ig-like_dom_sf"/>
</dbReference>
<dbReference type="SMART" id="SM00408">
    <property type="entry name" value="IGc2"/>
    <property type="match status" value="1"/>
</dbReference>
<dbReference type="AlphaFoldDB" id="R7U139"/>
<dbReference type="EMBL" id="AMQN01009906">
    <property type="status" value="NOT_ANNOTATED_CDS"/>
    <property type="molecule type" value="Genomic_DNA"/>
</dbReference>
<dbReference type="InterPro" id="IPR051170">
    <property type="entry name" value="Neural/epithelial_adhesion"/>
</dbReference>
<dbReference type="Proteomes" id="UP000014760">
    <property type="component" value="Unassembled WGS sequence"/>
</dbReference>
<dbReference type="InterPro" id="IPR013783">
    <property type="entry name" value="Ig-like_fold"/>
</dbReference>
<accession>R7U139</accession>
<keyword evidence="2" id="KW-0677">Repeat</keyword>
<evidence type="ECO:0000256" key="3">
    <source>
        <dbReference type="ARBA" id="ARBA00023157"/>
    </source>
</evidence>
<organism evidence="6">
    <name type="scientific">Capitella teleta</name>
    <name type="common">Polychaete worm</name>
    <dbReference type="NCBI Taxonomy" id="283909"/>
    <lineage>
        <taxon>Eukaryota</taxon>
        <taxon>Metazoa</taxon>
        <taxon>Spiralia</taxon>
        <taxon>Lophotrochozoa</taxon>
        <taxon>Annelida</taxon>
        <taxon>Polychaeta</taxon>
        <taxon>Sedentaria</taxon>
        <taxon>Scolecida</taxon>
        <taxon>Capitellidae</taxon>
        <taxon>Capitella</taxon>
    </lineage>
</organism>
<evidence type="ECO:0000313" key="7">
    <source>
        <dbReference type="EnsemblMetazoa" id="CapteP218749"/>
    </source>
</evidence>
<sequence length="91" mass="10454">MWTSQRLEFEGSNVQLFCRTTGSPTPKITWYDRDGAKITSDQNDYKILGNGDLLIRSIGWMKNMGLYRCEAENGEGKDEVSTFLYPIIEHD</sequence>
<keyword evidence="4" id="KW-0393">Immunoglobulin domain</keyword>
<dbReference type="EnsemblMetazoa" id="CapteT218749">
    <property type="protein sequence ID" value="CapteP218749"/>
    <property type="gene ID" value="CapteG218749"/>
</dbReference>
<dbReference type="InterPro" id="IPR007110">
    <property type="entry name" value="Ig-like_dom"/>
</dbReference>
<evidence type="ECO:0000313" key="6">
    <source>
        <dbReference type="EMBL" id="ELT99714.1"/>
    </source>
</evidence>
<reference evidence="6 8" key="2">
    <citation type="journal article" date="2013" name="Nature">
        <title>Insights into bilaterian evolution from three spiralian genomes.</title>
        <authorList>
            <person name="Simakov O."/>
            <person name="Marletaz F."/>
            <person name="Cho S.J."/>
            <person name="Edsinger-Gonzales E."/>
            <person name="Havlak P."/>
            <person name="Hellsten U."/>
            <person name="Kuo D.H."/>
            <person name="Larsson T."/>
            <person name="Lv J."/>
            <person name="Arendt D."/>
            <person name="Savage R."/>
            <person name="Osoegawa K."/>
            <person name="de Jong P."/>
            <person name="Grimwood J."/>
            <person name="Chapman J.A."/>
            <person name="Shapiro H."/>
            <person name="Aerts A."/>
            <person name="Otillar R.P."/>
            <person name="Terry A.Y."/>
            <person name="Boore J.L."/>
            <person name="Grigoriev I.V."/>
            <person name="Lindberg D.R."/>
            <person name="Seaver E.C."/>
            <person name="Weisblat D.A."/>
            <person name="Putnam N.H."/>
            <person name="Rokhsar D.S."/>
        </authorList>
    </citation>
    <scope>NUCLEOTIDE SEQUENCE</scope>
    <source>
        <strain evidence="6 8">I ESC-2004</strain>
    </source>
</reference>